<feature type="transmembrane region" description="Helical" evidence="6">
    <location>
        <begin position="192"/>
        <end position="211"/>
    </location>
</feature>
<evidence type="ECO:0000256" key="4">
    <source>
        <dbReference type="ARBA" id="ARBA00022989"/>
    </source>
</evidence>
<accession>A0ABS4DWV3</accession>
<feature type="transmembrane region" description="Helical" evidence="6">
    <location>
        <begin position="72"/>
        <end position="92"/>
    </location>
</feature>
<feature type="transmembrane region" description="Helical" evidence="6">
    <location>
        <begin position="6"/>
        <end position="29"/>
    </location>
</feature>
<evidence type="ECO:0000256" key="6">
    <source>
        <dbReference type="SAM" id="Phobius"/>
    </source>
</evidence>
<dbReference type="PANTHER" id="PTHR30086:SF20">
    <property type="entry name" value="ARGININE EXPORTER PROTEIN ARGO-RELATED"/>
    <property type="match status" value="1"/>
</dbReference>
<dbReference type="Pfam" id="PF01810">
    <property type="entry name" value="LysE"/>
    <property type="match status" value="1"/>
</dbReference>
<evidence type="ECO:0000313" key="7">
    <source>
        <dbReference type="EMBL" id="MBP1850176.1"/>
    </source>
</evidence>
<reference evidence="7 8" key="1">
    <citation type="submission" date="2021-03" db="EMBL/GenBank/DDBJ databases">
        <title>Genomic Encyclopedia of Type Strains, Phase IV (KMG-IV): sequencing the most valuable type-strain genomes for metagenomic binning, comparative biology and taxonomic classification.</title>
        <authorList>
            <person name="Goeker M."/>
        </authorList>
    </citation>
    <scope>NUCLEOTIDE SEQUENCE [LARGE SCALE GENOMIC DNA]</scope>
    <source>
        <strain evidence="7 8">DSM 21600</strain>
    </source>
</reference>
<gene>
    <name evidence="7" type="ORF">J2Z17_001610</name>
</gene>
<keyword evidence="3 6" id="KW-0812">Transmembrane</keyword>
<feature type="transmembrane region" description="Helical" evidence="6">
    <location>
        <begin position="41"/>
        <end position="66"/>
    </location>
</feature>
<dbReference type="InterPro" id="IPR001123">
    <property type="entry name" value="LeuE-type"/>
</dbReference>
<feature type="transmembrane region" description="Helical" evidence="6">
    <location>
        <begin position="146"/>
        <end position="171"/>
    </location>
</feature>
<sequence>MNYDDSLWLFFLLVSGIIAVPGMDMLFVLANGLTGGARAGLTATLGLVAGGAVHTLYGTLGTALLVTFAPALFLPLLIAGAAYMVWIGYTLIRSRIVVETVQGAGRTSTLKIAGRAMLTCLLNPKAYVFVIAVYPQFLRLEYGSFVAQGVVLGLITAGVQFSLYGGVALAASRARKMLLGAPRATIWLGRSVGIFMILAALITAGEGFLHYA</sequence>
<dbReference type="PANTHER" id="PTHR30086">
    <property type="entry name" value="ARGININE EXPORTER PROTEIN ARGO"/>
    <property type="match status" value="1"/>
</dbReference>
<evidence type="ECO:0000313" key="8">
    <source>
        <dbReference type="Proteomes" id="UP000759443"/>
    </source>
</evidence>
<proteinExistence type="predicted"/>
<keyword evidence="4 6" id="KW-1133">Transmembrane helix</keyword>
<evidence type="ECO:0000256" key="2">
    <source>
        <dbReference type="ARBA" id="ARBA00022475"/>
    </source>
</evidence>
<evidence type="ECO:0000256" key="1">
    <source>
        <dbReference type="ARBA" id="ARBA00004651"/>
    </source>
</evidence>
<keyword evidence="2" id="KW-1003">Cell membrane</keyword>
<name>A0ABS4DWV3_9HYPH</name>
<dbReference type="RefSeq" id="WP_209943809.1">
    <property type="nucleotide sequence ID" value="NZ_JAGGJU010000004.1"/>
</dbReference>
<evidence type="ECO:0000256" key="5">
    <source>
        <dbReference type="ARBA" id="ARBA00023136"/>
    </source>
</evidence>
<comment type="caution">
    <text evidence="7">The sequence shown here is derived from an EMBL/GenBank/DDBJ whole genome shotgun (WGS) entry which is preliminary data.</text>
</comment>
<feature type="transmembrane region" description="Helical" evidence="6">
    <location>
        <begin position="112"/>
        <end position="134"/>
    </location>
</feature>
<organism evidence="7 8">
    <name type="scientific">Rhizobium halophytocola</name>
    <dbReference type="NCBI Taxonomy" id="735519"/>
    <lineage>
        <taxon>Bacteria</taxon>
        <taxon>Pseudomonadati</taxon>
        <taxon>Pseudomonadota</taxon>
        <taxon>Alphaproteobacteria</taxon>
        <taxon>Hyphomicrobiales</taxon>
        <taxon>Rhizobiaceae</taxon>
        <taxon>Rhizobium/Agrobacterium group</taxon>
        <taxon>Rhizobium</taxon>
    </lineage>
</organism>
<dbReference type="EMBL" id="JAGGJU010000004">
    <property type="protein sequence ID" value="MBP1850176.1"/>
    <property type="molecule type" value="Genomic_DNA"/>
</dbReference>
<protein>
    <submittedName>
        <fullName evidence="7">Threonine/homoserine/homoserine lactone efflux protein</fullName>
    </submittedName>
</protein>
<keyword evidence="8" id="KW-1185">Reference proteome</keyword>
<comment type="subcellular location">
    <subcellularLocation>
        <location evidence="1">Cell membrane</location>
        <topology evidence="1">Multi-pass membrane protein</topology>
    </subcellularLocation>
</comment>
<evidence type="ECO:0000256" key="3">
    <source>
        <dbReference type="ARBA" id="ARBA00022692"/>
    </source>
</evidence>
<dbReference type="Proteomes" id="UP000759443">
    <property type="component" value="Unassembled WGS sequence"/>
</dbReference>
<keyword evidence="5 6" id="KW-0472">Membrane</keyword>